<sequence length="40" mass="4513">MPLIPSPKGRLGACYSIYSKKLLYIRCNLSFFSTFAAEIL</sequence>
<organism evidence="1 2">
    <name type="scientific">Paraprevotella xylaniphila YIT 11841</name>
    <dbReference type="NCBI Taxonomy" id="762982"/>
    <lineage>
        <taxon>Bacteria</taxon>
        <taxon>Pseudomonadati</taxon>
        <taxon>Bacteroidota</taxon>
        <taxon>Bacteroidia</taxon>
        <taxon>Bacteroidales</taxon>
        <taxon>Prevotellaceae</taxon>
        <taxon>Paraprevotella</taxon>
    </lineage>
</organism>
<keyword evidence="2" id="KW-1185">Reference proteome</keyword>
<evidence type="ECO:0000313" key="2">
    <source>
        <dbReference type="Proteomes" id="UP000005546"/>
    </source>
</evidence>
<evidence type="ECO:0000313" key="1">
    <source>
        <dbReference type="EMBL" id="EGG53971.1"/>
    </source>
</evidence>
<accession>F3QUF6</accession>
<comment type="caution">
    <text evidence="1">The sequence shown here is derived from an EMBL/GenBank/DDBJ whole genome shotgun (WGS) entry which is preliminary data.</text>
</comment>
<dbReference type="EMBL" id="AFBR01000049">
    <property type="protein sequence ID" value="EGG53971.1"/>
    <property type="molecule type" value="Genomic_DNA"/>
</dbReference>
<protein>
    <submittedName>
        <fullName evidence="1">Uncharacterized protein</fullName>
    </submittedName>
</protein>
<reference evidence="1 2" key="1">
    <citation type="submission" date="2011-02" db="EMBL/GenBank/DDBJ databases">
        <authorList>
            <person name="Weinstock G."/>
            <person name="Sodergren E."/>
            <person name="Clifton S."/>
            <person name="Fulton L."/>
            <person name="Fulton B."/>
            <person name="Courtney L."/>
            <person name="Fronick C."/>
            <person name="Harrison M."/>
            <person name="Strong C."/>
            <person name="Farmer C."/>
            <person name="Delahaunty K."/>
            <person name="Markovic C."/>
            <person name="Hall O."/>
            <person name="Minx P."/>
            <person name="Tomlinson C."/>
            <person name="Mitreva M."/>
            <person name="Hou S."/>
            <person name="Chen J."/>
            <person name="Wollam A."/>
            <person name="Pepin K.H."/>
            <person name="Johnson M."/>
            <person name="Bhonagiri V."/>
            <person name="Zhang X."/>
            <person name="Suruliraj S."/>
            <person name="Warren W."/>
            <person name="Chinwalla A."/>
            <person name="Mardis E.R."/>
            <person name="Wilson R.K."/>
        </authorList>
    </citation>
    <scope>NUCLEOTIDE SEQUENCE [LARGE SCALE GENOMIC DNA]</scope>
    <source>
        <strain evidence="1 2">YIT 11841</strain>
    </source>
</reference>
<dbReference type="HOGENOM" id="CLU_3293803_0_0_10"/>
<proteinExistence type="predicted"/>
<name>F3QUF6_9BACT</name>
<gene>
    <name evidence="1" type="ORF">HMPREF9442_01827</name>
</gene>
<dbReference type="Proteomes" id="UP000005546">
    <property type="component" value="Unassembled WGS sequence"/>
</dbReference>
<dbReference type="AlphaFoldDB" id="F3QUF6"/>